<reference evidence="3 4" key="1">
    <citation type="journal article" date="2024" name="Nat. Commun.">
        <title>Phylogenomics reveals the evolutionary origins of lichenization in chlorophyte algae.</title>
        <authorList>
            <person name="Puginier C."/>
            <person name="Libourel C."/>
            <person name="Otte J."/>
            <person name="Skaloud P."/>
            <person name="Haon M."/>
            <person name="Grisel S."/>
            <person name="Petersen M."/>
            <person name="Berrin J.G."/>
            <person name="Delaux P.M."/>
            <person name="Dal Grande F."/>
            <person name="Keller J."/>
        </authorList>
    </citation>
    <scope>NUCLEOTIDE SEQUENCE [LARGE SCALE GENOMIC DNA]</scope>
    <source>
        <strain evidence="3 4">SAG 2036</strain>
    </source>
</reference>
<dbReference type="InterPro" id="IPR036514">
    <property type="entry name" value="SGNH_hydro_sf"/>
</dbReference>
<proteinExistence type="predicted"/>
<name>A0AAW1NYF1_9CHLO</name>
<evidence type="ECO:0000259" key="2">
    <source>
        <dbReference type="Pfam" id="PF13472"/>
    </source>
</evidence>
<evidence type="ECO:0000313" key="3">
    <source>
        <dbReference type="EMBL" id="KAK9800748.1"/>
    </source>
</evidence>
<protein>
    <recommendedName>
        <fullName evidence="2">SGNH hydrolase-type esterase domain-containing protein</fullName>
    </recommendedName>
</protein>
<organism evidence="3 4">
    <name type="scientific">Symbiochloris irregularis</name>
    <dbReference type="NCBI Taxonomy" id="706552"/>
    <lineage>
        <taxon>Eukaryota</taxon>
        <taxon>Viridiplantae</taxon>
        <taxon>Chlorophyta</taxon>
        <taxon>core chlorophytes</taxon>
        <taxon>Trebouxiophyceae</taxon>
        <taxon>Trebouxiales</taxon>
        <taxon>Trebouxiaceae</taxon>
        <taxon>Symbiochloris</taxon>
    </lineage>
</organism>
<dbReference type="InterPro" id="IPR013830">
    <property type="entry name" value="SGNH_hydro"/>
</dbReference>
<dbReference type="InterPro" id="IPR037460">
    <property type="entry name" value="SEST-like"/>
</dbReference>
<dbReference type="PANTHER" id="PTHR37981">
    <property type="entry name" value="LIPASE 2"/>
    <property type="match status" value="1"/>
</dbReference>
<dbReference type="Pfam" id="PF13472">
    <property type="entry name" value="Lipase_GDSL_2"/>
    <property type="match status" value="1"/>
</dbReference>
<dbReference type="Proteomes" id="UP001465755">
    <property type="component" value="Unassembled WGS sequence"/>
</dbReference>
<evidence type="ECO:0000313" key="4">
    <source>
        <dbReference type="Proteomes" id="UP001465755"/>
    </source>
</evidence>
<dbReference type="GO" id="GO:0004806">
    <property type="term" value="F:triacylglycerol lipase activity"/>
    <property type="evidence" value="ECO:0007669"/>
    <property type="project" value="TreeGrafter"/>
</dbReference>
<dbReference type="EMBL" id="JALJOQ010000081">
    <property type="protein sequence ID" value="KAK9800748.1"/>
    <property type="molecule type" value="Genomic_DNA"/>
</dbReference>
<dbReference type="GO" id="GO:0019433">
    <property type="term" value="P:triglyceride catabolic process"/>
    <property type="evidence" value="ECO:0007669"/>
    <property type="project" value="TreeGrafter"/>
</dbReference>
<accession>A0AAW1NYF1</accession>
<gene>
    <name evidence="3" type="ORF">WJX73_004554</name>
</gene>
<keyword evidence="1" id="KW-0732">Signal</keyword>
<comment type="caution">
    <text evidence="3">The sequence shown here is derived from an EMBL/GenBank/DDBJ whole genome shotgun (WGS) entry which is preliminary data.</text>
</comment>
<keyword evidence="4" id="KW-1185">Reference proteome</keyword>
<dbReference type="AlphaFoldDB" id="A0AAW1NYF1"/>
<dbReference type="Gene3D" id="3.40.50.1110">
    <property type="entry name" value="SGNH hydrolase"/>
    <property type="match status" value="1"/>
</dbReference>
<dbReference type="PANTHER" id="PTHR37981:SF1">
    <property type="entry name" value="SGNH HYDROLASE-TYPE ESTERASE DOMAIN-CONTAINING PROTEIN"/>
    <property type="match status" value="1"/>
</dbReference>
<dbReference type="CDD" id="cd01823">
    <property type="entry name" value="SEST_like"/>
    <property type="match status" value="1"/>
</dbReference>
<feature type="chain" id="PRO_5043373949" description="SGNH hydrolase-type esterase domain-containing protein" evidence="1">
    <location>
        <begin position="30"/>
        <end position="291"/>
    </location>
</feature>
<feature type="signal peptide" evidence="1">
    <location>
        <begin position="1"/>
        <end position="29"/>
    </location>
</feature>
<feature type="domain" description="SGNH hydrolase-type esterase" evidence="2">
    <location>
        <begin position="77"/>
        <end position="276"/>
    </location>
</feature>
<sequence length="291" mass="30091">MMAQDRASVVTWWTRACLTMLFVLHSVNAQSVGSDISSAVRGAASDVANAVGLGPGGAPAPGPTAESPLVGGGSYVALGDSYSAGIGAGDIEGKYYPGCQQSPSAAWPTLLAQELGVSSQFNLSACSGYTSVDILRNETGALSAATTLVTLTAGGDDADVSATLAECVEPKIGSFGDCSAAVNASLKNITNLGGSLDALYQRIRQLAPNARVFAANYPDIVPDHDCQVDSDLSSSDIDGLKSLINPLSDQIQAAVSRAGSGFYFVDVRPVWVGHALFQSHLREQWLAQRYG</sequence>
<dbReference type="SUPFAM" id="SSF52266">
    <property type="entry name" value="SGNH hydrolase"/>
    <property type="match status" value="1"/>
</dbReference>
<evidence type="ECO:0000256" key="1">
    <source>
        <dbReference type="SAM" id="SignalP"/>
    </source>
</evidence>